<evidence type="ECO:0000313" key="3">
    <source>
        <dbReference type="Proteomes" id="UP000198733"/>
    </source>
</evidence>
<dbReference type="Proteomes" id="UP000198733">
    <property type="component" value="Unassembled WGS sequence"/>
</dbReference>
<evidence type="ECO:0000256" key="1">
    <source>
        <dbReference type="SAM" id="Coils"/>
    </source>
</evidence>
<evidence type="ECO:0000313" key="2">
    <source>
        <dbReference type="EMBL" id="SEP65883.1"/>
    </source>
</evidence>
<sequence length="89" mass="10680">MIRVIKQQIKELEQEIFRKKRALAELRKKDEQKYITDDELREADGRKVKLNKLFGDHKHYSSFKIWVKAVIIAHCGLMKSMEYSTIWKA</sequence>
<dbReference type="EMBL" id="FOEH01000001">
    <property type="protein sequence ID" value="SEP65883.1"/>
    <property type="molecule type" value="Genomic_DNA"/>
</dbReference>
<reference evidence="2 3" key="1">
    <citation type="submission" date="2016-10" db="EMBL/GenBank/DDBJ databases">
        <authorList>
            <person name="Varghese N."/>
            <person name="Submissions S."/>
        </authorList>
    </citation>
    <scope>NUCLEOTIDE SEQUENCE [LARGE SCALE GENOMIC DNA]</scope>
    <source>
        <strain evidence="2 3">CGMCC 1.7734</strain>
    </source>
</reference>
<organism evidence="2 3">
    <name type="scientific">Virgibacillus subterraneus</name>
    <dbReference type="NCBI Taxonomy" id="621109"/>
    <lineage>
        <taxon>Bacteria</taxon>
        <taxon>Bacillati</taxon>
        <taxon>Bacillota</taxon>
        <taxon>Bacilli</taxon>
        <taxon>Bacillales</taxon>
        <taxon>Bacillaceae</taxon>
        <taxon>Virgibacillus</taxon>
    </lineage>
</organism>
<protein>
    <submittedName>
        <fullName evidence="2">Uncharacterized protein</fullName>
    </submittedName>
</protein>
<keyword evidence="1" id="KW-0175">Coiled coil</keyword>
<gene>
    <name evidence="2" type="ORF">SAMN05216232_0498</name>
</gene>
<keyword evidence="3" id="KW-1185">Reference proteome</keyword>
<comment type="caution">
    <text evidence="2">The sequence shown here is derived from an EMBL/GenBank/DDBJ whole genome shotgun (WGS) entry which is preliminary data.</text>
</comment>
<accession>A0A1H8ZNT6</accession>
<feature type="coiled-coil region" evidence="1">
    <location>
        <begin position="2"/>
        <end position="29"/>
    </location>
</feature>
<name>A0A1H8ZNT6_9BACI</name>
<proteinExistence type="predicted"/>
<dbReference type="RefSeq" id="WP_175476686.1">
    <property type="nucleotide sequence ID" value="NZ_FOEH01000001.1"/>
</dbReference>